<feature type="transmembrane region" description="Helical" evidence="5">
    <location>
        <begin position="94"/>
        <end position="112"/>
    </location>
</feature>
<feature type="transmembrane region" description="Helical" evidence="5">
    <location>
        <begin position="258"/>
        <end position="280"/>
    </location>
</feature>
<accession>A0AA94KZT7</accession>
<feature type="transmembrane region" description="Helical" evidence="5">
    <location>
        <begin position="295"/>
        <end position="313"/>
    </location>
</feature>
<evidence type="ECO:0000256" key="1">
    <source>
        <dbReference type="ARBA" id="ARBA00004651"/>
    </source>
</evidence>
<keyword evidence="4 5" id="KW-0472">Membrane</keyword>
<feature type="transmembrane region" description="Helical" evidence="5">
    <location>
        <begin position="424"/>
        <end position="447"/>
    </location>
</feature>
<feature type="domain" description="Major facilitator superfamily (MFS) profile" evidence="6">
    <location>
        <begin position="27"/>
        <end position="452"/>
    </location>
</feature>
<comment type="subcellular location">
    <subcellularLocation>
        <location evidence="1">Cell membrane</location>
        <topology evidence="1">Multi-pass membrane protein</topology>
    </subcellularLocation>
</comment>
<keyword evidence="8" id="KW-1185">Reference proteome</keyword>
<dbReference type="PROSITE" id="PS00216">
    <property type="entry name" value="SUGAR_TRANSPORT_1"/>
    <property type="match status" value="1"/>
</dbReference>
<dbReference type="EMBL" id="FOZN01000002">
    <property type="protein sequence ID" value="SFS11322.1"/>
    <property type="molecule type" value="Genomic_DNA"/>
</dbReference>
<dbReference type="InterPro" id="IPR005828">
    <property type="entry name" value="MFS_sugar_transport-like"/>
</dbReference>
<keyword evidence="3 5" id="KW-1133">Transmembrane helix</keyword>
<feature type="transmembrane region" description="Helical" evidence="5">
    <location>
        <begin position="26"/>
        <end position="52"/>
    </location>
</feature>
<dbReference type="Gene3D" id="1.20.1250.20">
    <property type="entry name" value="MFS general substrate transporter like domains"/>
    <property type="match status" value="1"/>
</dbReference>
<dbReference type="AlphaFoldDB" id="A0AA94KZT7"/>
<reference evidence="7 8" key="1">
    <citation type="submission" date="2016-10" db="EMBL/GenBank/DDBJ databases">
        <authorList>
            <person name="Varghese N."/>
            <person name="Submissions S."/>
        </authorList>
    </citation>
    <scope>NUCLEOTIDE SEQUENCE [LARGE SCALE GENOMIC DNA]</scope>
    <source>
        <strain evidence="7 8">IAM 15147</strain>
    </source>
</reference>
<feature type="transmembrane region" description="Helical" evidence="5">
    <location>
        <begin position="392"/>
        <end position="412"/>
    </location>
</feature>
<protein>
    <submittedName>
        <fullName evidence="7">MFS transporter, putative metabolite:H+ symporter</fullName>
    </submittedName>
</protein>
<dbReference type="GO" id="GO:0005886">
    <property type="term" value="C:plasma membrane"/>
    <property type="evidence" value="ECO:0007669"/>
    <property type="project" value="UniProtKB-SubCell"/>
</dbReference>
<comment type="caution">
    <text evidence="7">The sequence shown here is derived from an EMBL/GenBank/DDBJ whole genome shotgun (WGS) entry which is preliminary data.</text>
</comment>
<proteinExistence type="predicted"/>
<dbReference type="Proteomes" id="UP000198506">
    <property type="component" value="Unassembled WGS sequence"/>
</dbReference>
<feature type="transmembrane region" description="Helical" evidence="5">
    <location>
        <begin position="64"/>
        <end position="82"/>
    </location>
</feature>
<feature type="transmembrane region" description="Helical" evidence="5">
    <location>
        <begin position="153"/>
        <end position="175"/>
    </location>
</feature>
<evidence type="ECO:0000256" key="2">
    <source>
        <dbReference type="ARBA" id="ARBA00022692"/>
    </source>
</evidence>
<dbReference type="InterPro" id="IPR005829">
    <property type="entry name" value="Sugar_transporter_CS"/>
</dbReference>
<dbReference type="Pfam" id="PF00083">
    <property type="entry name" value="Sugar_tr"/>
    <property type="match status" value="1"/>
</dbReference>
<dbReference type="SUPFAM" id="SSF103473">
    <property type="entry name" value="MFS general substrate transporter"/>
    <property type="match status" value="1"/>
</dbReference>
<evidence type="ECO:0000256" key="3">
    <source>
        <dbReference type="ARBA" id="ARBA00022989"/>
    </source>
</evidence>
<evidence type="ECO:0000256" key="5">
    <source>
        <dbReference type="SAM" id="Phobius"/>
    </source>
</evidence>
<dbReference type="PROSITE" id="PS50850">
    <property type="entry name" value="MFS"/>
    <property type="match status" value="1"/>
</dbReference>
<evidence type="ECO:0000259" key="6">
    <source>
        <dbReference type="PROSITE" id="PS50850"/>
    </source>
</evidence>
<dbReference type="PANTHER" id="PTHR23508:SF10">
    <property type="entry name" value="CARBOXYLIC ACID TRANSPORTER PROTEIN HOMOLOG"/>
    <property type="match status" value="1"/>
</dbReference>
<name>A0AA94KZT7_9MICO</name>
<keyword evidence="2 5" id="KW-0812">Transmembrane</keyword>
<feature type="transmembrane region" description="Helical" evidence="5">
    <location>
        <begin position="181"/>
        <end position="202"/>
    </location>
</feature>
<gene>
    <name evidence="7" type="ORF">SAMN04487783_1554</name>
</gene>
<evidence type="ECO:0000256" key="4">
    <source>
        <dbReference type="ARBA" id="ARBA00023136"/>
    </source>
</evidence>
<dbReference type="InterPro" id="IPR020846">
    <property type="entry name" value="MFS_dom"/>
</dbReference>
<sequence>MPALSTAGSTSIPAIEQRPLTKRQRALVGAAVVSNTVEFFDFFIVGFILSIIAEPWGLTFGESAIILLAAGLGTTLGALFWGRVADRIGRKPTFLWTVVTFSVATGLCAAVPEGAWLLLALLRVVVGFGVGGLPVVDIPLISEFVPTKIRARLAGLTVVFIPVGLFMGAQASALWGETLGWRGLLLLGLIPVLLVFPIRMIVRESPRWLIQQGRMEEARANVAWYRNMDPADVQMPPADAFRDERAGFGEVWRNHRRALIIATLGSFCFITASASVQAWGPTLLTQLLAITPAQAAQMFVLVSLASLIGRLFSSTMADIIGRKPIMILSALIGGAFVVTSALAGDTLVFGASLFYLGVLGAFLFGDGAFGVINTYTSEMFPSNVRATGLGMAYGLGALGKVFGPLLLALVSGSSNLITPAATQAAVAPAFLIMAGLLVLGAVIYAMAPETKGKSIEDLDTASMIRLSAKESGAIQRRGTTKQTATNRSN</sequence>
<dbReference type="PROSITE" id="PS00217">
    <property type="entry name" value="SUGAR_TRANSPORT_2"/>
    <property type="match status" value="1"/>
</dbReference>
<dbReference type="CDD" id="cd17316">
    <property type="entry name" value="MFS_SV2_like"/>
    <property type="match status" value="1"/>
</dbReference>
<dbReference type="GO" id="GO:0046943">
    <property type="term" value="F:carboxylic acid transmembrane transporter activity"/>
    <property type="evidence" value="ECO:0007669"/>
    <property type="project" value="TreeGrafter"/>
</dbReference>
<organism evidence="7 8">
    <name type="scientific">Agrococcus baldri</name>
    <dbReference type="NCBI Taxonomy" id="153730"/>
    <lineage>
        <taxon>Bacteria</taxon>
        <taxon>Bacillati</taxon>
        <taxon>Actinomycetota</taxon>
        <taxon>Actinomycetes</taxon>
        <taxon>Micrococcales</taxon>
        <taxon>Microbacteriaceae</taxon>
        <taxon>Agrococcus</taxon>
    </lineage>
</organism>
<feature type="transmembrane region" description="Helical" evidence="5">
    <location>
        <begin position="325"/>
        <end position="343"/>
    </location>
</feature>
<evidence type="ECO:0000313" key="7">
    <source>
        <dbReference type="EMBL" id="SFS11322.1"/>
    </source>
</evidence>
<feature type="transmembrane region" description="Helical" evidence="5">
    <location>
        <begin position="118"/>
        <end position="141"/>
    </location>
</feature>
<dbReference type="InterPro" id="IPR036259">
    <property type="entry name" value="MFS_trans_sf"/>
</dbReference>
<feature type="transmembrane region" description="Helical" evidence="5">
    <location>
        <begin position="349"/>
        <end position="372"/>
    </location>
</feature>
<dbReference type="PANTHER" id="PTHR23508">
    <property type="entry name" value="CARBOXYLIC ACID TRANSPORTER PROTEIN HOMOLOG"/>
    <property type="match status" value="1"/>
</dbReference>
<evidence type="ECO:0000313" key="8">
    <source>
        <dbReference type="Proteomes" id="UP000198506"/>
    </source>
</evidence>